<dbReference type="Proteomes" id="UP001432027">
    <property type="component" value="Unassembled WGS sequence"/>
</dbReference>
<evidence type="ECO:0000259" key="10">
    <source>
        <dbReference type="PROSITE" id="PS50011"/>
    </source>
</evidence>
<dbReference type="GO" id="GO:0050684">
    <property type="term" value="P:regulation of mRNA processing"/>
    <property type="evidence" value="ECO:0007669"/>
    <property type="project" value="TreeGrafter"/>
</dbReference>
<evidence type="ECO:0000256" key="1">
    <source>
        <dbReference type="ARBA" id="ARBA00012513"/>
    </source>
</evidence>
<dbReference type="EC" id="2.7.11.1" evidence="1"/>
<dbReference type="GO" id="GO:0005524">
    <property type="term" value="F:ATP binding"/>
    <property type="evidence" value="ECO:0007669"/>
    <property type="project" value="UniProtKB-UniRule"/>
</dbReference>
<feature type="domain" description="Protein kinase" evidence="10">
    <location>
        <begin position="17"/>
        <end position="93"/>
    </location>
</feature>
<evidence type="ECO:0000256" key="5">
    <source>
        <dbReference type="ARBA" id="ARBA00022777"/>
    </source>
</evidence>
<dbReference type="SUPFAM" id="SSF56112">
    <property type="entry name" value="Protein kinase-like (PK-like)"/>
    <property type="match status" value="1"/>
</dbReference>
<feature type="non-terminal residue" evidence="11">
    <location>
        <position position="93"/>
    </location>
</feature>
<gene>
    <name evidence="11" type="ORF">PENTCL1PPCAC_12194</name>
</gene>
<evidence type="ECO:0000256" key="9">
    <source>
        <dbReference type="PROSITE-ProRule" id="PRU10141"/>
    </source>
</evidence>
<evidence type="ECO:0000256" key="6">
    <source>
        <dbReference type="ARBA" id="ARBA00022840"/>
    </source>
</evidence>
<evidence type="ECO:0000313" key="12">
    <source>
        <dbReference type="Proteomes" id="UP001432027"/>
    </source>
</evidence>
<dbReference type="InterPro" id="IPR017441">
    <property type="entry name" value="Protein_kinase_ATP_BS"/>
</dbReference>
<evidence type="ECO:0000256" key="2">
    <source>
        <dbReference type="ARBA" id="ARBA00022527"/>
    </source>
</evidence>
<comment type="catalytic activity">
    <reaction evidence="7">
        <text>L-threonyl-[protein] + ATP = O-phospho-L-threonyl-[protein] + ADP + H(+)</text>
        <dbReference type="Rhea" id="RHEA:46608"/>
        <dbReference type="Rhea" id="RHEA-COMP:11060"/>
        <dbReference type="Rhea" id="RHEA-COMP:11605"/>
        <dbReference type="ChEBI" id="CHEBI:15378"/>
        <dbReference type="ChEBI" id="CHEBI:30013"/>
        <dbReference type="ChEBI" id="CHEBI:30616"/>
        <dbReference type="ChEBI" id="CHEBI:61977"/>
        <dbReference type="ChEBI" id="CHEBI:456216"/>
        <dbReference type="EC" id="2.7.11.1"/>
    </reaction>
</comment>
<feature type="non-terminal residue" evidence="11">
    <location>
        <position position="1"/>
    </location>
</feature>
<keyword evidence="12" id="KW-1185">Reference proteome</keyword>
<comment type="catalytic activity">
    <reaction evidence="8">
        <text>L-seryl-[protein] + ATP = O-phospho-L-seryl-[protein] + ADP + H(+)</text>
        <dbReference type="Rhea" id="RHEA:17989"/>
        <dbReference type="Rhea" id="RHEA-COMP:9863"/>
        <dbReference type="Rhea" id="RHEA-COMP:11604"/>
        <dbReference type="ChEBI" id="CHEBI:15378"/>
        <dbReference type="ChEBI" id="CHEBI:29999"/>
        <dbReference type="ChEBI" id="CHEBI:30616"/>
        <dbReference type="ChEBI" id="CHEBI:83421"/>
        <dbReference type="ChEBI" id="CHEBI:456216"/>
        <dbReference type="EC" id="2.7.11.1"/>
    </reaction>
</comment>
<keyword evidence="3" id="KW-0808">Transferase</keyword>
<name>A0AAV5T432_9BILA</name>
<evidence type="ECO:0000313" key="11">
    <source>
        <dbReference type="EMBL" id="GMS90019.1"/>
    </source>
</evidence>
<organism evidence="11 12">
    <name type="scientific">Pristionchus entomophagus</name>
    <dbReference type="NCBI Taxonomy" id="358040"/>
    <lineage>
        <taxon>Eukaryota</taxon>
        <taxon>Metazoa</taxon>
        <taxon>Ecdysozoa</taxon>
        <taxon>Nematoda</taxon>
        <taxon>Chromadorea</taxon>
        <taxon>Rhabditida</taxon>
        <taxon>Rhabditina</taxon>
        <taxon>Diplogasteromorpha</taxon>
        <taxon>Diplogasteroidea</taxon>
        <taxon>Neodiplogasteridae</taxon>
        <taxon>Pristionchus</taxon>
    </lineage>
</organism>
<dbReference type="GO" id="GO:0005634">
    <property type="term" value="C:nucleus"/>
    <property type="evidence" value="ECO:0007669"/>
    <property type="project" value="TreeGrafter"/>
</dbReference>
<dbReference type="InterPro" id="IPR000719">
    <property type="entry name" value="Prot_kinase_dom"/>
</dbReference>
<dbReference type="InterPro" id="IPR051334">
    <property type="entry name" value="SRPK"/>
</dbReference>
<proteinExistence type="predicted"/>
<evidence type="ECO:0000256" key="4">
    <source>
        <dbReference type="ARBA" id="ARBA00022741"/>
    </source>
</evidence>
<keyword evidence="4 9" id="KW-0547">Nucleotide-binding</keyword>
<dbReference type="GO" id="GO:0000245">
    <property type="term" value="P:spliceosomal complex assembly"/>
    <property type="evidence" value="ECO:0007669"/>
    <property type="project" value="TreeGrafter"/>
</dbReference>
<evidence type="ECO:0000256" key="7">
    <source>
        <dbReference type="ARBA" id="ARBA00047899"/>
    </source>
</evidence>
<accession>A0AAV5T432</accession>
<dbReference type="PANTHER" id="PTHR47634">
    <property type="entry name" value="PROTEIN KINASE DOMAIN-CONTAINING PROTEIN-RELATED"/>
    <property type="match status" value="1"/>
</dbReference>
<dbReference type="Gene3D" id="3.30.200.20">
    <property type="entry name" value="Phosphorylase Kinase, domain 1"/>
    <property type="match status" value="1"/>
</dbReference>
<keyword evidence="2" id="KW-0723">Serine/threonine-protein kinase</keyword>
<dbReference type="EMBL" id="BTSX01000003">
    <property type="protein sequence ID" value="GMS90019.1"/>
    <property type="molecule type" value="Genomic_DNA"/>
</dbReference>
<evidence type="ECO:0000256" key="8">
    <source>
        <dbReference type="ARBA" id="ARBA00048679"/>
    </source>
</evidence>
<dbReference type="GO" id="GO:0004674">
    <property type="term" value="F:protein serine/threonine kinase activity"/>
    <property type="evidence" value="ECO:0007669"/>
    <property type="project" value="UniProtKB-KW"/>
</dbReference>
<dbReference type="GO" id="GO:0005737">
    <property type="term" value="C:cytoplasm"/>
    <property type="evidence" value="ECO:0007669"/>
    <property type="project" value="TreeGrafter"/>
</dbReference>
<keyword evidence="5" id="KW-0418">Kinase</keyword>
<dbReference type="PROSITE" id="PS00107">
    <property type="entry name" value="PROTEIN_KINASE_ATP"/>
    <property type="match status" value="1"/>
</dbReference>
<feature type="binding site" evidence="9">
    <location>
        <position position="46"/>
    </location>
    <ligand>
        <name>ATP</name>
        <dbReference type="ChEBI" id="CHEBI:30616"/>
    </ligand>
</feature>
<dbReference type="InterPro" id="IPR011009">
    <property type="entry name" value="Kinase-like_dom_sf"/>
</dbReference>
<protein>
    <recommendedName>
        <fullName evidence="1">non-specific serine/threonine protein kinase</fullName>
        <ecNumber evidence="1">2.7.11.1</ecNumber>
    </recommendedName>
</protein>
<dbReference type="PROSITE" id="PS50011">
    <property type="entry name" value="PROTEIN_KINASE_DOM"/>
    <property type="match status" value="1"/>
</dbReference>
<reference evidence="11" key="1">
    <citation type="submission" date="2023-10" db="EMBL/GenBank/DDBJ databases">
        <title>Genome assembly of Pristionchus species.</title>
        <authorList>
            <person name="Yoshida K."/>
            <person name="Sommer R.J."/>
        </authorList>
    </citation>
    <scope>NUCLEOTIDE SEQUENCE</scope>
    <source>
        <strain evidence="11">RS0144</strain>
    </source>
</reference>
<dbReference type="AlphaFoldDB" id="A0AAV5T432"/>
<keyword evidence="6 9" id="KW-0067">ATP-binding</keyword>
<evidence type="ECO:0000256" key="3">
    <source>
        <dbReference type="ARBA" id="ARBA00022679"/>
    </source>
</evidence>
<sequence length="93" mass="10899">KGGYHRVIIGEIFNRKYKAKRKLGWGSFSTVWLCEELKKNRYVALKISRADNKANAIDEIELLQSIDKDDPRRNKIIQLLDSFNIRRVNGDHI</sequence>
<dbReference type="PANTHER" id="PTHR47634:SF9">
    <property type="entry name" value="PROTEIN KINASE DOMAIN-CONTAINING PROTEIN-RELATED"/>
    <property type="match status" value="1"/>
</dbReference>
<comment type="caution">
    <text evidence="11">The sequence shown here is derived from an EMBL/GenBank/DDBJ whole genome shotgun (WGS) entry which is preliminary data.</text>
</comment>